<evidence type="ECO:0000256" key="5">
    <source>
        <dbReference type="ARBA" id="ARBA00023001"/>
    </source>
</evidence>
<feature type="compositionally biased region" description="Low complexity" evidence="9">
    <location>
        <begin position="54"/>
        <end position="67"/>
    </location>
</feature>
<evidence type="ECO:0000313" key="12">
    <source>
        <dbReference type="EMBL" id="KAK9828596.1"/>
    </source>
</evidence>
<keyword evidence="4" id="KW-0378">Hydrolase</keyword>
<dbReference type="EMBL" id="JALJOR010000001">
    <property type="protein sequence ID" value="KAK9828596.1"/>
    <property type="molecule type" value="Genomic_DNA"/>
</dbReference>
<keyword evidence="13" id="KW-1185">Reference proteome</keyword>
<dbReference type="Pfam" id="PF00050">
    <property type="entry name" value="Kazal_1"/>
    <property type="match status" value="1"/>
</dbReference>
<evidence type="ECO:0000256" key="7">
    <source>
        <dbReference type="ARBA" id="ARBA00023295"/>
    </source>
</evidence>
<feature type="signal peptide" evidence="10">
    <location>
        <begin position="1"/>
        <end position="22"/>
    </location>
</feature>
<dbReference type="InterPro" id="IPR001701">
    <property type="entry name" value="Glyco_hydro_9"/>
</dbReference>
<dbReference type="InterPro" id="IPR008928">
    <property type="entry name" value="6-hairpin_glycosidase_sf"/>
</dbReference>
<dbReference type="InterPro" id="IPR002350">
    <property type="entry name" value="Kazal_dom"/>
</dbReference>
<dbReference type="GO" id="GO:0008810">
    <property type="term" value="F:cellulase activity"/>
    <property type="evidence" value="ECO:0007669"/>
    <property type="project" value="UniProtKB-EC"/>
</dbReference>
<dbReference type="SUPFAM" id="SSF100895">
    <property type="entry name" value="Kazal-type serine protease inhibitors"/>
    <property type="match status" value="1"/>
</dbReference>
<dbReference type="InterPro" id="IPR012341">
    <property type="entry name" value="6hp_glycosidase-like_sf"/>
</dbReference>
<feature type="domain" description="Kazal-like" evidence="11">
    <location>
        <begin position="87"/>
        <end position="132"/>
    </location>
</feature>
<feature type="chain" id="PRO_5043901102" description="cellulase" evidence="10">
    <location>
        <begin position="23"/>
        <end position="736"/>
    </location>
</feature>
<sequence>MPRPATLAVCCLLLSTSLLVTAAPRHLLQTTTTTVSASASSSASASASTGTTTTAAAAPVAAPAGGPSTIGGTTDSVAGTPSAPYGPGRQPDGNCLCTREYAPVCGADSQTYGNPCVAGCANVKYTPGKCPVCAAAQSPAPKTCSLSYTDGFKCGDGLTWTSTCDAVTNSHPCVTNGVCQNNPNGTTIPTTGTNPNGDVFTFAASGTKPAPTAARYNYGEALHKAYLFFEAQRSGRLTKQRLAWRSDSCTKCTGTFGEDLSGGYYESGGSYLKLGIPSAFTTTMLAWGLKAFKAGHDNVQETATAQEAIKWGADFLIASYPKPNTFVAVIGNDTLDFDYYGPPEEYDSFVSSRPVFYLTEADPGSEITGEAAAALAASYLALRDSTVDGVTADYLAKVLSTAESLYTFATTFPRSYMDSTSPGINIHRGLYPSTGYLDELCWAALWLYQATGTASYLSQAETYYTQYLAQANNYAGYSFENGQKGPALHVVFASLTSTQSSLAQTKAKEFFDQYVTPGGGIRTTAGGFALPYHWGATRPTTQMAFLGFVYASNPNVPAAYRDTVWRFSYYQVNYLLGDSGRSWVTGFGSNFPTFLWHKYSVNPFIDWPLRGKNVWLGLDRGPWTVKKNEVPVIVEASKLDTEGSYYPNKFTVYGYLFAAPLEDDSLIVGRKDYTYAEATTDGTTAFTGCLAALAGYFTTGQAHITDCGLDLGWGHPNATVVAGKSIDNRVGCPATA</sequence>
<keyword evidence="7" id="KW-0326">Glycosidase</keyword>
<dbReference type="InterPro" id="IPR036058">
    <property type="entry name" value="Kazal_dom_sf"/>
</dbReference>
<dbReference type="SUPFAM" id="SSF48208">
    <property type="entry name" value="Six-hairpin glycosidases"/>
    <property type="match status" value="1"/>
</dbReference>
<evidence type="ECO:0000259" key="11">
    <source>
        <dbReference type="PROSITE" id="PS51465"/>
    </source>
</evidence>
<keyword evidence="8" id="KW-0624">Polysaccharide degradation</keyword>
<evidence type="ECO:0000256" key="10">
    <source>
        <dbReference type="SAM" id="SignalP"/>
    </source>
</evidence>
<evidence type="ECO:0000313" key="13">
    <source>
        <dbReference type="Proteomes" id="UP001489004"/>
    </source>
</evidence>
<proteinExistence type="inferred from homology"/>
<dbReference type="GO" id="GO:0030245">
    <property type="term" value="P:cellulose catabolic process"/>
    <property type="evidence" value="ECO:0007669"/>
    <property type="project" value="UniProtKB-KW"/>
</dbReference>
<feature type="region of interest" description="Disordered" evidence="9">
    <location>
        <begin position="54"/>
        <end position="85"/>
    </location>
</feature>
<evidence type="ECO:0000256" key="2">
    <source>
        <dbReference type="ARBA" id="ARBA00007072"/>
    </source>
</evidence>
<evidence type="ECO:0000256" key="9">
    <source>
        <dbReference type="SAM" id="MobiDB-lite"/>
    </source>
</evidence>
<keyword evidence="10" id="KW-0732">Signal</keyword>
<evidence type="ECO:0000256" key="4">
    <source>
        <dbReference type="ARBA" id="ARBA00022801"/>
    </source>
</evidence>
<dbReference type="PROSITE" id="PS51465">
    <property type="entry name" value="KAZAL_2"/>
    <property type="match status" value="1"/>
</dbReference>
<dbReference type="Proteomes" id="UP001489004">
    <property type="component" value="Unassembled WGS sequence"/>
</dbReference>
<dbReference type="Gene3D" id="3.30.60.30">
    <property type="match status" value="1"/>
</dbReference>
<evidence type="ECO:0000256" key="6">
    <source>
        <dbReference type="ARBA" id="ARBA00023277"/>
    </source>
</evidence>
<dbReference type="Pfam" id="PF00759">
    <property type="entry name" value="Glyco_hydro_9"/>
    <property type="match status" value="1"/>
</dbReference>
<dbReference type="SMART" id="SM00280">
    <property type="entry name" value="KAZAL"/>
    <property type="match status" value="1"/>
</dbReference>
<reference evidence="12 13" key="1">
    <citation type="journal article" date="2024" name="Nat. Commun.">
        <title>Phylogenomics reveals the evolutionary origins of lichenization in chlorophyte algae.</title>
        <authorList>
            <person name="Puginier C."/>
            <person name="Libourel C."/>
            <person name="Otte J."/>
            <person name="Skaloud P."/>
            <person name="Haon M."/>
            <person name="Grisel S."/>
            <person name="Petersen M."/>
            <person name="Berrin J.G."/>
            <person name="Delaux P.M."/>
            <person name="Dal Grande F."/>
            <person name="Keller J."/>
        </authorList>
    </citation>
    <scope>NUCLEOTIDE SEQUENCE [LARGE SCALE GENOMIC DNA]</scope>
    <source>
        <strain evidence="12 13">SAG 2043</strain>
    </source>
</reference>
<gene>
    <name evidence="12" type="ORF">WJX72_000945</name>
</gene>
<evidence type="ECO:0000256" key="3">
    <source>
        <dbReference type="ARBA" id="ARBA00012601"/>
    </source>
</evidence>
<organism evidence="12 13">
    <name type="scientific">[Myrmecia] bisecta</name>
    <dbReference type="NCBI Taxonomy" id="41462"/>
    <lineage>
        <taxon>Eukaryota</taxon>
        <taxon>Viridiplantae</taxon>
        <taxon>Chlorophyta</taxon>
        <taxon>core chlorophytes</taxon>
        <taxon>Trebouxiophyceae</taxon>
        <taxon>Trebouxiales</taxon>
        <taxon>Trebouxiaceae</taxon>
        <taxon>Myrmecia</taxon>
    </lineage>
</organism>
<dbReference type="CDD" id="cd00104">
    <property type="entry name" value="KAZAL_FS"/>
    <property type="match status" value="1"/>
</dbReference>
<dbReference type="PANTHER" id="PTHR22298">
    <property type="entry name" value="ENDO-1,4-BETA-GLUCANASE"/>
    <property type="match status" value="1"/>
</dbReference>
<accession>A0AAW1R4D0</accession>
<keyword evidence="5" id="KW-0136">Cellulose degradation</keyword>
<dbReference type="EC" id="3.2.1.4" evidence="3"/>
<protein>
    <recommendedName>
        <fullName evidence="3">cellulase</fullName>
        <ecNumber evidence="3">3.2.1.4</ecNumber>
    </recommendedName>
</protein>
<dbReference type="Gene3D" id="1.50.10.10">
    <property type="match status" value="1"/>
</dbReference>
<comment type="similarity">
    <text evidence="2">Belongs to the glycosyl hydrolase 9 (cellulase E) family.</text>
</comment>
<name>A0AAW1R4D0_9CHLO</name>
<comment type="catalytic activity">
    <reaction evidence="1">
        <text>Endohydrolysis of (1-&gt;4)-beta-D-glucosidic linkages in cellulose, lichenin and cereal beta-D-glucans.</text>
        <dbReference type="EC" id="3.2.1.4"/>
    </reaction>
</comment>
<comment type="caution">
    <text evidence="12">The sequence shown here is derived from an EMBL/GenBank/DDBJ whole genome shotgun (WGS) entry which is preliminary data.</text>
</comment>
<keyword evidence="6" id="KW-0119">Carbohydrate metabolism</keyword>
<evidence type="ECO:0000256" key="1">
    <source>
        <dbReference type="ARBA" id="ARBA00000966"/>
    </source>
</evidence>
<evidence type="ECO:0000256" key="8">
    <source>
        <dbReference type="ARBA" id="ARBA00023326"/>
    </source>
</evidence>
<feature type="compositionally biased region" description="Polar residues" evidence="9">
    <location>
        <begin position="70"/>
        <end position="79"/>
    </location>
</feature>
<dbReference type="AlphaFoldDB" id="A0AAW1R4D0"/>